<dbReference type="FunCoup" id="E2A4X6">
    <property type="interactions" value="13"/>
</dbReference>
<dbReference type="EMBL" id="GL436756">
    <property type="protein sequence ID" value="EFN71518.1"/>
    <property type="molecule type" value="Genomic_DNA"/>
</dbReference>
<sequence length="248" mass="29097">MDIGSGPGDITKEILLPFLDSNATIIGIDIMEKMVKYANETYGDGKRLKFEVLDIQTKSLPEKYISKFDHIFSFHTLQWCNDIRQIFKNIYCMLRPGKTMLILSIGHHRMLFEPLKVIMQDVRYASYMKDKSKYTGFHDSVQPDKELKEILENIGFQVQHCSHREINSFLSAKKFVSMVISQHSFAFLEQLPHNLRIEFQSEYTRICKEIQDNEYKSKQTNDELHDDKKKKDPLNYTVLVVYAQKNVL</sequence>
<feature type="domain" description="Methyltransferase" evidence="1">
    <location>
        <begin position="1"/>
        <end position="124"/>
    </location>
</feature>
<protein>
    <recommendedName>
        <fullName evidence="1">Methyltransferase domain-containing protein</fullName>
    </recommendedName>
</protein>
<accession>E2A4X6</accession>
<reference evidence="2 3" key="1">
    <citation type="journal article" date="2010" name="Science">
        <title>Genomic comparison of the ants Camponotus floridanus and Harpegnathos saltator.</title>
        <authorList>
            <person name="Bonasio R."/>
            <person name="Zhang G."/>
            <person name="Ye C."/>
            <person name="Mutti N.S."/>
            <person name="Fang X."/>
            <person name="Qin N."/>
            <person name="Donahue G."/>
            <person name="Yang P."/>
            <person name="Li Q."/>
            <person name="Li C."/>
            <person name="Zhang P."/>
            <person name="Huang Z."/>
            <person name="Berger S.L."/>
            <person name="Reinberg D."/>
            <person name="Wang J."/>
            <person name="Liebig J."/>
        </authorList>
    </citation>
    <scope>NUCLEOTIDE SEQUENCE [LARGE SCALE GENOMIC DNA]</scope>
    <source>
        <strain evidence="3">C129</strain>
    </source>
</reference>
<dbReference type="Proteomes" id="UP000000311">
    <property type="component" value="Unassembled WGS sequence"/>
</dbReference>
<dbReference type="InterPro" id="IPR025714">
    <property type="entry name" value="Methyltranfer_dom"/>
</dbReference>
<organism evidence="3">
    <name type="scientific">Camponotus floridanus</name>
    <name type="common">Florida carpenter ant</name>
    <dbReference type="NCBI Taxonomy" id="104421"/>
    <lineage>
        <taxon>Eukaryota</taxon>
        <taxon>Metazoa</taxon>
        <taxon>Ecdysozoa</taxon>
        <taxon>Arthropoda</taxon>
        <taxon>Hexapoda</taxon>
        <taxon>Insecta</taxon>
        <taxon>Pterygota</taxon>
        <taxon>Neoptera</taxon>
        <taxon>Endopterygota</taxon>
        <taxon>Hymenoptera</taxon>
        <taxon>Apocrita</taxon>
        <taxon>Aculeata</taxon>
        <taxon>Formicoidea</taxon>
        <taxon>Formicidae</taxon>
        <taxon>Formicinae</taxon>
        <taxon>Camponotus</taxon>
    </lineage>
</organism>
<dbReference type="STRING" id="104421.E2A4X6"/>
<keyword evidence="3" id="KW-1185">Reference proteome</keyword>
<dbReference type="AlphaFoldDB" id="E2A4X6"/>
<dbReference type="SUPFAM" id="SSF53335">
    <property type="entry name" value="S-adenosyl-L-methionine-dependent methyltransferases"/>
    <property type="match status" value="1"/>
</dbReference>
<dbReference type="InterPro" id="IPR029063">
    <property type="entry name" value="SAM-dependent_MTases_sf"/>
</dbReference>
<evidence type="ECO:0000313" key="3">
    <source>
        <dbReference type="Proteomes" id="UP000000311"/>
    </source>
</evidence>
<dbReference type="Gene3D" id="3.40.50.150">
    <property type="entry name" value="Vaccinia Virus protein VP39"/>
    <property type="match status" value="1"/>
</dbReference>
<name>E2A4X6_CAMFO</name>
<dbReference type="OMA" id="CSHREIN"/>
<dbReference type="PANTHER" id="PTHR43861">
    <property type="entry name" value="TRANS-ACONITATE 2-METHYLTRANSFERASE-RELATED"/>
    <property type="match status" value="1"/>
</dbReference>
<dbReference type="OrthoDB" id="8300214at2759"/>
<dbReference type="CDD" id="cd02440">
    <property type="entry name" value="AdoMet_MTases"/>
    <property type="match status" value="1"/>
</dbReference>
<evidence type="ECO:0000313" key="2">
    <source>
        <dbReference type="EMBL" id="EFN71518.1"/>
    </source>
</evidence>
<dbReference type="InParanoid" id="E2A4X6"/>
<dbReference type="Pfam" id="PF13847">
    <property type="entry name" value="Methyltransf_31"/>
    <property type="match status" value="1"/>
</dbReference>
<evidence type="ECO:0000259" key="1">
    <source>
        <dbReference type="Pfam" id="PF13847"/>
    </source>
</evidence>
<proteinExistence type="predicted"/>
<dbReference type="PANTHER" id="PTHR43861:SF1">
    <property type="entry name" value="TRANS-ACONITATE 2-METHYLTRANSFERASE"/>
    <property type="match status" value="1"/>
</dbReference>
<gene>
    <name evidence="2" type="ORF">EAG_13708</name>
</gene>